<dbReference type="STRING" id="1122997.GCA_000425285_02277"/>
<dbReference type="AlphaFoldDB" id="A0A448NYW7"/>
<sequence length="64" mass="7297">MSTMTFPSSNPVRNLARGLASLTINPAPRLRALRLELERQENTKIQQLNRSYLALKESADTTRR</sequence>
<evidence type="ECO:0000313" key="2">
    <source>
        <dbReference type="Proteomes" id="UP000277858"/>
    </source>
</evidence>
<organism evidence="1 2">
    <name type="scientific">Acidipropionibacterium jensenii</name>
    <dbReference type="NCBI Taxonomy" id="1749"/>
    <lineage>
        <taxon>Bacteria</taxon>
        <taxon>Bacillati</taxon>
        <taxon>Actinomycetota</taxon>
        <taxon>Actinomycetes</taxon>
        <taxon>Propionibacteriales</taxon>
        <taxon>Propionibacteriaceae</taxon>
        <taxon>Acidipropionibacterium</taxon>
    </lineage>
</organism>
<reference evidence="1 2" key="1">
    <citation type="submission" date="2018-12" db="EMBL/GenBank/DDBJ databases">
        <authorList>
            <consortium name="Pathogen Informatics"/>
        </authorList>
    </citation>
    <scope>NUCLEOTIDE SEQUENCE [LARGE SCALE GENOMIC DNA]</scope>
    <source>
        <strain evidence="1 2">NCTC13652</strain>
    </source>
</reference>
<dbReference type="Proteomes" id="UP000277858">
    <property type="component" value="Chromosome"/>
</dbReference>
<accession>A0A448NYW7</accession>
<proteinExistence type="predicted"/>
<protein>
    <submittedName>
        <fullName evidence="1">Uncharacterized protein</fullName>
    </submittedName>
</protein>
<gene>
    <name evidence="1" type="ORF">NCTC13652_01328</name>
</gene>
<keyword evidence="2" id="KW-1185">Reference proteome</keyword>
<name>A0A448NYW7_9ACTN</name>
<dbReference type="RefSeq" id="WP_028703628.1">
    <property type="nucleotide sequence ID" value="NZ_JAKDOF010000063.1"/>
</dbReference>
<dbReference type="EMBL" id="LR134473">
    <property type="protein sequence ID" value="VEI03129.1"/>
    <property type="molecule type" value="Genomic_DNA"/>
</dbReference>
<evidence type="ECO:0000313" key="1">
    <source>
        <dbReference type="EMBL" id="VEI03129.1"/>
    </source>
</evidence>